<gene>
    <name evidence="17" type="ORF">BW733_10735</name>
</gene>
<accession>A0A1Q2CYS3</accession>
<feature type="active site" description="Charge relay system" evidence="8 9">
    <location>
        <position position="530"/>
    </location>
</feature>
<dbReference type="PRINTS" id="PR00723">
    <property type="entry name" value="SUBTILISIN"/>
</dbReference>
<dbReference type="Gene3D" id="3.50.30.30">
    <property type="match status" value="1"/>
</dbReference>
<dbReference type="InterPro" id="IPR003137">
    <property type="entry name" value="PA_domain"/>
</dbReference>
<protein>
    <recommendedName>
        <fullName evidence="19">Peptidase S8</fullName>
    </recommendedName>
</protein>
<dbReference type="Gene3D" id="3.40.50.200">
    <property type="entry name" value="Peptidase S8/S53 domain"/>
    <property type="match status" value="1"/>
</dbReference>
<dbReference type="Pfam" id="PF05922">
    <property type="entry name" value="Inhibitor_I9"/>
    <property type="match status" value="1"/>
</dbReference>
<evidence type="ECO:0000313" key="18">
    <source>
        <dbReference type="Proteomes" id="UP000188235"/>
    </source>
</evidence>
<dbReference type="PROSITE" id="PS00138">
    <property type="entry name" value="SUBTILASE_SER"/>
    <property type="match status" value="1"/>
</dbReference>
<evidence type="ECO:0000259" key="14">
    <source>
        <dbReference type="Pfam" id="PF02225"/>
    </source>
</evidence>
<dbReference type="CDD" id="cd02133">
    <property type="entry name" value="PA_C5a_like"/>
    <property type="match status" value="1"/>
</dbReference>
<dbReference type="PANTHER" id="PTHR43806">
    <property type="entry name" value="PEPTIDASE S8"/>
    <property type="match status" value="1"/>
</dbReference>
<keyword evidence="7 9" id="KW-0720">Serine protease</keyword>
<feature type="region of interest" description="Disordered" evidence="11">
    <location>
        <begin position="880"/>
        <end position="910"/>
    </location>
</feature>
<reference evidence="17 18" key="1">
    <citation type="journal article" date="2008" name="Int. J. Syst. Evol. Microbiol.">
        <title>Tessaracoccus flavescens sp. nov., isolated from marine sediment.</title>
        <authorList>
            <person name="Lee D.W."/>
            <person name="Lee S.D."/>
        </authorList>
    </citation>
    <scope>NUCLEOTIDE SEQUENCE [LARGE SCALE GENOMIC DNA]</scope>
    <source>
        <strain evidence="17 18">SST-39T</strain>
    </source>
</reference>
<dbReference type="InterPro" id="IPR023827">
    <property type="entry name" value="Peptidase_S8_Asp-AS"/>
</dbReference>
<sequence>MAAVAAALVLTPGTAFGAPGDGDRVTIPNKKEIAREVTAGFVNTTKWFVELEGEPTSTGGNRAKIDRGHKQLEADAKREGATVTRKFDSLFNGATVEADADTAQALAELPEVKAIFPVIPVAVPESQNSDPAMFTAGTMTGVDIARGELGLTGEGIKVGVIDSGIDYDHPDFGGSGKNGTTTFPTARVAYGYDFVGDAYNADPNDANFNPVPKPDAMPDDCQGHGTHVAGIVGGNGKITGVAPDVTLGAYRVFGCDGSTDTDIILAALERAEADGMDVVNMSLGAAFESWQEYPTGTASDRLVRNGIVVVNAAGNEGDYFTQAVGAPGVARDAIGVASYDNVSVRMSEMLFTPATGEPISAGYLTSTGSPDITDAINGTAVSAMTDPFGCTAGGDVTGKIAIVSRGTCSFHEKAVAAQASGAKALVIYNNVPGFINATVEGATQITIPVVTIGQSEGAAIVAALPGGITGALTGEEVQTPNPLGGRISDFSSWGLSADLTLKPDLGAPGGSIYSTYPLEKGGHLSNSGTSMAAPHVAGAVALMLQENPDLTPAEVLTRLQNTAAPSLNPERLALQQPSERLDAAHRQGAGLIQVDKAILADSLVTPSKISAGESADGPFTQKLTISNATGEAVTWTLSHEDALSTYNDSATLQNYGELVFEESRVTFSAPTVTVPAGGTATVDVTVQPAADSLEGTQYSGFVVLTDSEGTTVDVPFAGMTGDYGNMKLFASAFPLSADESLPIPALAVINECDAWEEQQCVDSSVDFDLAKNMQVYKGNGDNPSVLLHLAYPVRSLKLEAIPVKAGKPVESGAREVFTMDYKGRTADLDLYSWDGRLKNDKGLMADAPAGQYVLRFTAEEPDGDGGTQSWTSKVFQLRAAPPPPSVKPTPTKPVPTKPVPTQKPIVPDVYNTPGYHTVNGRKWLTTCEKYSQTTRCRTQIWATTVDDVDGKFVVSNGWVFNNLTYLPGMTRQQWGSNPLANNTSWTAADGRKWRTECDTAATGRGGCRSYITADVIAASRKADGTYAYRWERKEILNNIVRFKNS</sequence>
<dbReference type="InterPro" id="IPR050131">
    <property type="entry name" value="Peptidase_S8_subtilisin-like"/>
</dbReference>
<dbReference type="Pfam" id="PF06280">
    <property type="entry name" value="fn3_5"/>
    <property type="match status" value="1"/>
</dbReference>
<evidence type="ECO:0000256" key="6">
    <source>
        <dbReference type="ARBA" id="ARBA00022801"/>
    </source>
</evidence>
<evidence type="ECO:0000256" key="8">
    <source>
        <dbReference type="PIRSR" id="PIRSR615500-1"/>
    </source>
</evidence>
<dbReference type="InterPro" id="IPR015500">
    <property type="entry name" value="Peptidase_S8_subtilisin-rel"/>
</dbReference>
<evidence type="ECO:0000256" key="2">
    <source>
        <dbReference type="ARBA" id="ARBA00022512"/>
    </source>
</evidence>
<dbReference type="PANTHER" id="PTHR43806:SF11">
    <property type="entry name" value="CEREVISIN-RELATED"/>
    <property type="match status" value="1"/>
</dbReference>
<feature type="domain" description="Peptidase S8/S53" evidence="13">
    <location>
        <begin position="153"/>
        <end position="589"/>
    </location>
</feature>
<evidence type="ECO:0000259" key="13">
    <source>
        <dbReference type="Pfam" id="PF00082"/>
    </source>
</evidence>
<dbReference type="KEGG" id="tfa:BW733_10735"/>
<evidence type="ECO:0000256" key="9">
    <source>
        <dbReference type="PROSITE-ProRule" id="PRU01240"/>
    </source>
</evidence>
<feature type="domain" description="C5a peptidase/Subtilisin-like protease SBT2-like Fn3-like" evidence="16">
    <location>
        <begin position="619"/>
        <end position="716"/>
    </location>
</feature>
<dbReference type="STRING" id="399497.BW733_10735"/>
<dbReference type="SUPFAM" id="SSF52743">
    <property type="entry name" value="Subtilisin-like"/>
    <property type="match status" value="1"/>
</dbReference>
<feature type="compositionally biased region" description="Pro residues" evidence="11">
    <location>
        <begin position="880"/>
        <end position="898"/>
    </location>
</feature>
<keyword evidence="2" id="KW-0134">Cell wall</keyword>
<evidence type="ECO:0000256" key="5">
    <source>
        <dbReference type="ARBA" id="ARBA00022729"/>
    </source>
</evidence>
<dbReference type="GO" id="GO:0016020">
    <property type="term" value="C:membrane"/>
    <property type="evidence" value="ECO:0007669"/>
    <property type="project" value="InterPro"/>
</dbReference>
<evidence type="ECO:0000259" key="15">
    <source>
        <dbReference type="Pfam" id="PF05922"/>
    </source>
</evidence>
<dbReference type="InterPro" id="IPR046450">
    <property type="entry name" value="PA_dom_sf"/>
</dbReference>
<feature type="active site" description="Charge relay system" evidence="8 9">
    <location>
        <position position="224"/>
    </location>
</feature>
<feature type="signal peptide" evidence="12">
    <location>
        <begin position="1"/>
        <end position="17"/>
    </location>
</feature>
<evidence type="ECO:0000256" key="7">
    <source>
        <dbReference type="ARBA" id="ARBA00022825"/>
    </source>
</evidence>
<dbReference type="AlphaFoldDB" id="A0A1Q2CYS3"/>
<comment type="similarity">
    <text evidence="1 9 10">Belongs to the peptidase S8 family.</text>
</comment>
<dbReference type="InterPro" id="IPR036852">
    <property type="entry name" value="Peptidase_S8/S53_dom_sf"/>
</dbReference>
<dbReference type="InterPro" id="IPR022398">
    <property type="entry name" value="Peptidase_S8_His-AS"/>
</dbReference>
<dbReference type="InterPro" id="IPR034187">
    <property type="entry name" value="Peptidases_S8_5"/>
</dbReference>
<proteinExistence type="inferred from homology"/>
<dbReference type="InterPro" id="IPR010435">
    <property type="entry name" value="C5a/SBT2-like_Fn3"/>
</dbReference>
<evidence type="ECO:0000256" key="11">
    <source>
        <dbReference type="SAM" id="MobiDB-lite"/>
    </source>
</evidence>
<evidence type="ECO:0000313" key="17">
    <source>
        <dbReference type="EMBL" id="AQP51235.1"/>
    </source>
</evidence>
<feature type="chain" id="PRO_5013338043" description="Peptidase S8" evidence="12">
    <location>
        <begin position="18"/>
        <end position="1045"/>
    </location>
</feature>
<keyword evidence="18" id="KW-1185">Reference proteome</keyword>
<dbReference type="EMBL" id="CP019607">
    <property type="protein sequence ID" value="AQP51235.1"/>
    <property type="molecule type" value="Genomic_DNA"/>
</dbReference>
<dbReference type="PROSITE" id="PS00137">
    <property type="entry name" value="SUBTILASE_HIS"/>
    <property type="match status" value="1"/>
</dbReference>
<dbReference type="SUPFAM" id="SSF52025">
    <property type="entry name" value="PA domain"/>
    <property type="match status" value="1"/>
</dbReference>
<dbReference type="InterPro" id="IPR023828">
    <property type="entry name" value="Peptidase_S8_Ser-AS"/>
</dbReference>
<evidence type="ECO:0000256" key="1">
    <source>
        <dbReference type="ARBA" id="ARBA00011073"/>
    </source>
</evidence>
<evidence type="ECO:0000256" key="12">
    <source>
        <dbReference type="SAM" id="SignalP"/>
    </source>
</evidence>
<feature type="active site" description="Charge relay system" evidence="8 9">
    <location>
        <position position="162"/>
    </location>
</feature>
<dbReference type="GO" id="GO:0006508">
    <property type="term" value="P:proteolysis"/>
    <property type="evidence" value="ECO:0007669"/>
    <property type="project" value="UniProtKB-KW"/>
</dbReference>
<dbReference type="InterPro" id="IPR000209">
    <property type="entry name" value="Peptidase_S8/S53_dom"/>
</dbReference>
<dbReference type="GO" id="GO:0004252">
    <property type="term" value="F:serine-type endopeptidase activity"/>
    <property type="evidence" value="ECO:0007669"/>
    <property type="project" value="UniProtKB-UniRule"/>
</dbReference>
<keyword evidence="5 12" id="KW-0732">Signal</keyword>
<dbReference type="Pfam" id="PF00082">
    <property type="entry name" value="Peptidase_S8"/>
    <property type="match status" value="1"/>
</dbReference>
<evidence type="ECO:0000256" key="4">
    <source>
        <dbReference type="ARBA" id="ARBA00022670"/>
    </source>
</evidence>
<dbReference type="Gene3D" id="2.60.40.1710">
    <property type="entry name" value="Subtilisin-like superfamily"/>
    <property type="match status" value="1"/>
</dbReference>
<name>A0A1Q2CYS3_9ACTN</name>
<feature type="domain" description="PA" evidence="14">
    <location>
        <begin position="378"/>
        <end position="460"/>
    </location>
</feature>
<evidence type="ECO:0008006" key="19">
    <source>
        <dbReference type="Google" id="ProtNLM"/>
    </source>
</evidence>
<keyword evidence="6 9" id="KW-0378">Hydrolase</keyword>
<feature type="domain" description="Inhibitor I9" evidence="15">
    <location>
        <begin position="70"/>
        <end position="117"/>
    </location>
</feature>
<dbReference type="PROSITE" id="PS00136">
    <property type="entry name" value="SUBTILASE_ASP"/>
    <property type="match status" value="1"/>
</dbReference>
<dbReference type="Pfam" id="PF02225">
    <property type="entry name" value="PA"/>
    <property type="match status" value="1"/>
</dbReference>
<keyword evidence="3" id="KW-0964">Secreted</keyword>
<evidence type="ECO:0000256" key="3">
    <source>
        <dbReference type="ARBA" id="ARBA00022525"/>
    </source>
</evidence>
<keyword evidence="4 9" id="KW-0645">Protease</keyword>
<evidence type="ECO:0000259" key="16">
    <source>
        <dbReference type="Pfam" id="PF06280"/>
    </source>
</evidence>
<dbReference type="CDD" id="cd07489">
    <property type="entry name" value="Peptidases_S8_5"/>
    <property type="match status" value="1"/>
</dbReference>
<dbReference type="InterPro" id="IPR010259">
    <property type="entry name" value="S8pro/Inhibitor_I9"/>
</dbReference>
<organism evidence="17 18">
    <name type="scientific">Tessaracoccus flavescens</name>
    <dbReference type="NCBI Taxonomy" id="399497"/>
    <lineage>
        <taxon>Bacteria</taxon>
        <taxon>Bacillati</taxon>
        <taxon>Actinomycetota</taxon>
        <taxon>Actinomycetes</taxon>
        <taxon>Propionibacteriales</taxon>
        <taxon>Propionibacteriaceae</taxon>
        <taxon>Tessaracoccus</taxon>
    </lineage>
</organism>
<dbReference type="PROSITE" id="PS51892">
    <property type="entry name" value="SUBTILASE"/>
    <property type="match status" value="1"/>
</dbReference>
<dbReference type="Proteomes" id="UP000188235">
    <property type="component" value="Chromosome"/>
</dbReference>
<evidence type="ECO:0000256" key="10">
    <source>
        <dbReference type="RuleBase" id="RU003355"/>
    </source>
</evidence>